<reference evidence="3 4" key="1">
    <citation type="submission" date="2023-11" db="EMBL/GenBank/DDBJ databases">
        <authorList>
            <person name="Bao R."/>
        </authorList>
    </citation>
    <scope>NUCLEOTIDE SEQUENCE [LARGE SCALE GENOMIC DNA]</scope>
    <source>
        <strain evidence="3 4">PJ23</strain>
    </source>
</reference>
<keyword evidence="3" id="KW-0328">Glycosyltransferase</keyword>
<evidence type="ECO:0000259" key="2">
    <source>
        <dbReference type="Pfam" id="PF13439"/>
    </source>
</evidence>
<dbReference type="InterPro" id="IPR001296">
    <property type="entry name" value="Glyco_trans_1"/>
</dbReference>
<dbReference type="InterPro" id="IPR028098">
    <property type="entry name" value="Glyco_trans_4-like_N"/>
</dbReference>
<evidence type="ECO:0000313" key="3">
    <source>
        <dbReference type="EMBL" id="MDX6807090.1"/>
    </source>
</evidence>
<dbReference type="Pfam" id="PF00534">
    <property type="entry name" value="Glycos_transf_1"/>
    <property type="match status" value="1"/>
</dbReference>
<dbReference type="Pfam" id="PF13439">
    <property type="entry name" value="Glyco_transf_4"/>
    <property type="match status" value="1"/>
</dbReference>
<dbReference type="EMBL" id="JAXAFJ010000009">
    <property type="protein sequence ID" value="MDX6807090.1"/>
    <property type="molecule type" value="Genomic_DNA"/>
</dbReference>
<comment type="caution">
    <text evidence="3">The sequence shown here is derived from an EMBL/GenBank/DDBJ whole genome shotgun (WGS) entry which is preliminary data.</text>
</comment>
<dbReference type="GO" id="GO:0016757">
    <property type="term" value="F:glycosyltransferase activity"/>
    <property type="evidence" value="ECO:0007669"/>
    <property type="project" value="UniProtKB-KW"/>
</dbReference>
<dbReference type="SUPFAM" id="SSF53756">
    <property type="entry name" value="UDP-Glycosyltransferase/glycogen phosphorylase"/>
    <property type="match status" value="1"/>
</dbReference>
<evidence type="ECO:0000259" key="1">
    <source>
        <dbReference type="Pfam" id="PF00534"/>
    </source>
</evidence>
<feature type="domain" description="Glycosyl transferase family 1" evidence="1">
    <location>
        <begin position="196"/>
        <end position="347"/>
    </location>
</feature>
<dbReference type="Proteomes" id="UP001274321">
    <property type="component" value="Unassembled WGS sequence"/>
</dbReference>
<keyword evidence="3" id="KW-0808">Transferase</keyword>
<organism evidence="3 4">
    <name type="scientific">Terrihabitans rhizophilus</name>
    <dbReference type="NCBI Taxonomy" id="3092662"/>
    <lineage>
        <taxon>Bacteria</taxon>
        <taxon>Pseudomonadati</taxon>
        <taxon>Pseudomonadota</taxon>
        <taxon>Alphaproteobacteria</taxon>
        <taxon>Hyphomicrobiales</taxon>
        <taxon>Terrihabitans</taxon>
    </lineage>
</organism>
<feature type="domain" description="Glycosyltransferase subfamily 4-like N-terminal" evidence="2">
    <location>
        <begin position="18"/>
        <end position="187"/>
    </location>
</feature>
<sequence>MTDGAPLRIIHVFRAPLGGLFRHVMDLARGQVDAGHQVGILCDSVAGNPRDHEKLEALEPELALGLRRMPMARVPSLHDRHALTMMAAFHREARPDVIHGHGAKGGAFARLPGFYTRGWPVTCYTPHGGSFHYAPGTAVHRVYTTAERILARRTGALLMESHFIARKVRETLGQVEVPIHVVHNGISESEFAPVTRSADAADLLYVGELRFEKGVDTVLDALAMLSEEGLRPTIRIQGSGPHETALHDRVRSLGLAEQVRFAPAGPVREGFENARIMIVPSRKESLPYVVLEAAGAGVPLISTDVGGIPEIFGPFSDRLIPAGEPPVLRDAIRAALRQPEQELRRNAEELALFVRGNFAMSRMISEVEDAYRRALATRADLQRRH</sequence>
<dbReference type="RefSeq" id="WP_319845214.1">
    <property type="nucleotide sequence ID" value="NZ_JAXAFJ010000009.1"/>
</dbReference>
<keyword evidence="4" id="KW-1185">Reference proteome</keyword>
<evidence type="ECO:0000313" key="4">
    <source>
        <dbReference type="Proteomes" id="UP001274321"/>
    </source>
</evidence>
<dbReference type="EC" id="2.4.-.-" evidence="3"/>
<gene>
    <name evidence="3" type="ORF">SCD90_13540</name>
</gene>
<dbReference type="CDD" id="cd03801">
    <property type="entry name" value="GT4_PimA-like"/>
    <property type="match status" value="1"/>
</dbReference>
<name>A0ABU4RTY4_9HYPH</name>
<protein>
    <submittedName>
        <fullName evidence="3">Glycosyltransferase family 4 protein</fullName>
        <ecNumber evidence="3">2.4.-.-</ecNumber>
    </submittedName>
</protein>
<dbReference type="PANTHER" id="PTHR12526">
    <property type="entry name" value="GLYCOSYLTRANSFERASE"/>
    <property type="match status" value="1"/>
</dbReference>
<dbReference type="PANTHER" id="PTHR12526:SF638">
    <property type="entry name" value="SPORE COAT PROTEIN SA"/>
    <property type="match status" value="1"/>
</dbReference>
<dbReference type="Gene3D" id="3.40.50.2000">
    <property type="entry name" value="Glycogen Phosphorylase B"/>
    <property type="match status" value="2"/>
</dbReference>
<accession>A0ABU4RTY4</accession>
<proteinExistence type="predicted"/>